<dbReference type="EMBL" id="MW862981">
    <property type="protein sequence ID" value="QWY81885.1"/>
    <property type="molecule type" value="Genomic_DNA"/>
</dbReference>
<evidence type="ECO:0000313" key="2">
    <source>
        <dbReference type="Proteomes" id="UP000693682"/>
    </source>
</evidence>
<reference evidence="1" key="1">
    <citation type="submission" date="2021-04" db="EMBL/GenBank/DDBJ databases">
        <authorList>
            <person name="Ulbrich M."/>
            <person name="Aldana K.S."/>
            <person name="Brown J.W."/>
            <person name="Campbell D.M."/>
            <person name="Chai A.E."/>
            <person name="Dalson K.A."/>
            <person name="Dembinski E."/>
            <person name="Gomez D.E."/>
            <person name="Gupta K."/>
            <person name="Guyot M."/>
            <person name="Hocutt K.M."/>
            <person name="Holsinger J.M."/>
            <person name="Ibarra L.A."/>
            <person name="Jeon T.-Y."/>
            <person name="Mackenzie M."/>
            <person name="Marquez I.-P.P."/>
            <person name="Mathenge R.W."/>
            <person name="Mo B.F."/>
            <person name="Nelson S."/>
            <person name="Zepeda J."/>
            <person name="Zhang L.J."/>
            <person name="Ngo R."/>
            <person name="Tse V.Y."/>
            <person name="Garlena R.A."/>
            <person name="Russell D.A."/>
            <person name="Pope W.H."/>
            <person name="Jacobs-Sera D."/>
            <person name="Hatfull G.F."/>
            <person name="Reddi K."/>
            <person name="Moberg-Parker J."/>
            <person name="Freise A.C."/>
        </authorList>
    </citation>
    <scope>NUCLEOTIDE SEQUENCE</scope>
</reference>
<accession>A0A8F3E8C4</accession>
<protein>
    <submittedName>
        <fullName evidence="1">Uncharacterized protein</fullName>
    </submittedName>
</protein>
<organism evidence="1 2">
    <name type="scientific">Microbacterium phage Honk</name>
    <dbReference type="NCBI Taxonomy" id="2836095"/>
    <lineage>
        <taxon>Viruses</taxon>
        <taxon>Duplodnaviria</taxon>
        <taxon>Heunggongvirae</taxon>
        <taxon>Uroviricota</taxon>
        <taxon>Caudoviricetes</taxon>
        <taxon>Casidaviridae</taxon>
        <taxon>Honkvirus</taxon>
        <taxon>Honkvirus honk</taxon>
    </lineage>
</organism>
<keyword evidence="2" id="KW-1185">Reference proteome</keyword>
<evidence type="ECO:0000313" key="1">
    <source>
        <dbReference type="EMBL" id="QWY81885.1"/>
    </source>
</evidence>
<sequence length="115" mass="12393">MPNTVVERTARHYIAELRAPAPLPELDDSFLVAPKWAAFKDAMADLLEYLVDADGGIDGIAEMRALLHVCDATLPYSVVDEPCICPAHGNRPSRVGATIPAFLSRLYAPPPPVAV</sequence>
<gene>
    <name evidence="1" type="primary">62</name>
    <name evidence="1" type="ORF">SEA_HONK_62</name>
</gene>
<proteinExistence type="predicted"/>
<name>A0A8F3E8C4_9CAUD</name>
<dbReference type="Proteomes" id="UP000693682">
    <property type="component" value="Segment"/>
</dbReference>